<gene>
    <name evidence="6" type="primary">flgA</name>
    <name evidence="6" type="ORF">DRJ00_06225</name>
</gene>
<keyword evidence="3" id="KW-0574">Periplasm</keyword>
<dbReference type="Gene3D" id="2.30.30.760">
    <property type="match status" value="1"/>
</dbReference>
<proteinExistence type="predicted"/>
<comment type="subcellular location">
    <subcellularLocation>
        <location evidence="1">Periplasm</location>
    </subcellularLocation>
</comment>
<dbReference type="GO" id="GO:0044780">
    <property type="term" value="P:bacterial-type flagellum assembly"/>
    <property type="evidence" value="ECO:0007669"/>
    <property type="project" value="InterPro"/>
</dbReference>
<keyword evidence="4" id="KW-1133">Transmembrane helix</keyword>
<dbReference type="GO" id="GO:0042597">
    <property type="term" value="C:periplasmic space"/>
    <property type="evidence" value="ECO:0007669"/>
    <property type="project" value="UniProtKB-SubCell"/>
</dbReference>
<dbReference type="PANTHER" id="PTHR36307:SF1">
    <property type="entry name" value="FLAGELLA BASAL BODY P-RING FORMATION PROTEIN FLGA"/>
    <property type="match status" value="1"/>
</dbReference>
<keyword evidence="6" id="KW-0966">Cell projection</keyword>
<dbReference type="SMART" id="SM00858">
    <property type="entry name" value="SAF"/>
    <property type="match status" value="1"/>
</dbReference>
<keyword evidence="6" id="KW-0282">Flagellum</keyword>
<keyword evidence="4" id="KW-0812">Transmembrane</keyword>
<dbReference type="Gene3D" id="3.90.1210.10">
    <property type="entry name" value="Antifreeze-like/N-acetylneuraminic acid synthase C-terminal domain"/>
    <property type="match status" value="1"/>
</dbReference>
<dbReference type="AlphaFoldDB" id="A0A497E2Z0"/>
<evidence type="ECO:0000256" key="4">
    <source>
        <dbReference type="SAM" id="Phobius"/>
    </source>
</evidence>
<dbReference type="InterPro" id="IPR013974">
    <property type="entry name" value="SAF"/>
</dbReference>
<evidence type="ECO:0000256" key="1">
    <source>
        <dbReference type="ARBA" id="ARBA00004418"/>
    </source>
</evidence>
<organism evidence="6 7">
    <name type="scientific">Aerophobetes bacterium</name>
    <dbReference type="NCBI Taxonomy" id="2030807"/>
    <lineage>
        <taxon>Bacteria</taxon>
        <taxon>Candidatus Aerophobota</taxon>
    </lineage>
</organism>
<feature type="domain" description="SAF" evidence="5">
    <location>
        <begin position="213"/>
        <end position="275"/>
    </location>
</feature>
<dbReference type="InterPro" id="IPR017585">
    <property type="entry name" value="SAF_FlgA"/>
</dbReference>
<evidence type="ECO:0000313" key="7">
    <source>
        <dbReference type="Proteomes" id="UP000279422"/>
    </source>
</evidence>
<dbReference type="PANTHER" id="PTHR36307">
    <property type="entry name" value="FLAGELLA BASAL BODY P-RING FORMATION PROTEIN FLGA"/>
    <property type="match status" value="1"/>
</dbReference>
<dbReference type="NCBIfam" id="TIGR03170">
    <property type="entry name" value="flgA_cterm"/>
    <property type="match status" value="1"/>
</dbReference>
<dbReference type="Proteomes" id="UP000279422">
    <property type="component" value="Unassembled WGS sequence"/>
</dbReference>
<dbReference type="Pfam" id="PF13144">
    <property type="entry name" value="ChapFlgA"/>
    <property type="match status" value="1"/>
</dbReference>
<dbReference type="CDD" id="cd11614">
    <property type="entry name" value="SAF_CpaB_FlgA_like"/>
    <property type="match status" value="1"/>
</dbReference>
<reference evidence="6 7" key="1">
    <citation type="submission" date="2018-06" db="EMBL/GenBank/DDBJ databases">
        <title>Extensive metabolic versatility and redundancy in microbially diverse, dynamic hydrothermal sediments.</title>
        <authorList>
            <person name="Dombrowski N."/>
            <person name="Teske A."/>
            <person name="Baker B.J."/>
        </authorList>
    </citation>
    <scope>NUCLEOTIDE SEQUENCE [LARGE SCALE GENOMIC DNA]</scope>
    <source>
        <strain evidence="6">B47_G16</strain>
    </source>
</reference>
<evidence type="ECO:0000256" key="2">
    <source>
        <dbReference type="ARBA" id="ARBA00022729"/>
    </source>
</evidence>
<sequence length="337" mass="38002">MKVKEGRQMRILNCPGAILMGLFPVGIILLLIGPDAGWGKVKTKIYLKRSATVEKDYVKLEEIANFKGDEEFIQRLKEIKIAPSPRPGSSRIINVDYIWVRLYQNGISRKEVSFEGEREVKIISRFRCIKGKEIADLAKKEILSLLKGEDVEVKVEIERVPSSLMIPFGKVKLKVDIPLPFHPRPSMVIPVKVYIDGKIYQTIPLTLKINIFKQVLVSSRRIAPDHIFEEKDVRREKREIGSLSGEPVFSLSDILGKRALRAIPPHTIIERDMIGPPLLVRDGDLVTIIKEEGNVEVSAKGKALEKGEKGALIKVLNIDSQKKLQARIIGPRLVKID</sequence>
<evidence type="ECO:0000313" key="6">
    <source>
        <dbReference type="EMBL" id="RLE08475.1"/>
    </source>
</evidence>
<comment type="caution">
    <text evidence="6">The sequence shown here is derived from an EMBL/GenBank/DDBJ whole genome shotgun (WGS) entry which is preliminary data.</text>
</comment>
<dbReference type="InterPro" id="IPR039246">
    <property type="entry name" value="Flagellar_FlgA"/>
</dbReference>
<evidence type="ECO:0000259" key="5">
    <source>
        <dbReference type="SMART" id="SM00858"/>
    </source>
</evidence>
<protein>
    <submittedName>
        <fullName evidence="6">Flagella basal body P-ring formation protein FlgA</fullName>
    </submittedName>
</protein>
<keyword evidence="6" id="KW-0969">Cilium</keyword>
<accession>A0A497E2Z0</accession>
<name>A0A497E2Z0_UNCAE</name>
<keyword evidence="4" id="KW-0472">Membrane</keyword>
<keyword evidence="2" id="KW-0732">Signal</keyword>
<feature type="transmembrane region" description="Helical" evidence="4">
    <location>
        <begin position="12"/>
        <end position="32"/>
    </location>
</feature>
<dbReference type="EMBL" id="QMPZ01000095">
    <property type="protein sequence ID" value="RLE08475.1"/>
    <property type="molecule type" value="Genomic_DNA"/>
</dbReference>
<evidence type="ECO:0000256" key="3">
    <source>
        <dbReference type="ARBA" id="ARBA00022764"/>
    </source>
</evidence>